<accession>A0A7V7RNF6</accession>
<comment type="caution">
    <text evidence="1">The sequence shown here is derived from an EMBL/GenBank/DDBJ whole genome shotgun (WGS) entry which is preliminary data.</text>
</comment>
<reference evidence="1 2" key="1">
    <citation type="journal article" date="2014" name="Arch. Microbiol.">
        <title>Bacillus mesophilum sp. nov., strain IITR-54T, a novel 4-chlorobiphenyl dechlorinating bacterium.</title>
        <authorList>
            <person name="Manickam N."/>
            <person name="Singh N.K."/>
            <person name="Bajaj A."/>
            <person name="Kumar R.M."/>
            <person name="Kaur G."/>
            <person name="Kaur N."/>
            <person name="Bala M."/>
            <person name="Kumar A."/>
            <person name="Mayilraj S."/>
        </authorList>
    </citation>
    <scope>NUCLEOTIDE SEQUENCE [LARGE SCALE GENOMIC DNA]</scope>
    <source>
        <strain evidence="1 2">IITR-54</strain>
    </source>
</reference>
<dbReference type="SUPFAM" id="SSF55136">
    <property type="entry name" value="Probable bacterial effector-binding domain"/>
    <property type="match status" value="1"/>
</dbReference>
<dbReference type="OrthoDB" id="2863365at2"/>
<evidence type="ECO:0000313" key="1">
    <source>
        <dbReference type="EMBL" id="KAB2333964.1"/>
    </source>
</evidence>
<dbReference type="InterPro" id="IPR011256">
    <property type="entry name" value="Reg_factor_effector_dom_sf"/>
</dbReference>
<gene>
    <name evidence="1" type="ORF">F7732_07730</name>
</gene>
<protein>
    <submittedName>
        <fullName evidence="1">AraC family transcriptional regulator</fullName>
    </submittedName>
</protein>
<dbReference type="Proteomes" id="UP000441354">
    <property type="component" value="Unassembled WGS sequence"/>
</dbReference>
<evidence type="ECO:0000313" key="2">
    <source>
        <dbReference type="Proteomes" id="UP000441354"/>
    </source>
</evidence>
<proteinExistence type="predicted"/>
<dbReference type="EMBL" id="WBOT01000002">
    <property type="protein sequence ID" value="KAB2333964.1"/>
    <property type="molecule type" value="Genomic_DNA"/>
</dbReference>
<organism evidence="1 2">
    <name type="scientific">Bacillus mesophilum</name>
    <dbReference type="NCBI Taxonomy" id="1071718"/>
    <lineage>
        <taxon>Bacteria</taxon>
        <taxon>Bacillati</taxon>
        <taxon>Bacillota</taxon>
        <taxon>Bacilli</taxon>
        <taxon>Bacillales</taxon>
        <taxon>Bacillaceae</taxon>
        <taxon>Bacillus</taxon>
    </lineage>
</organism>
<dbReference type="AlphaFoldDB" id="A0A7V7RNF6"/>
<sequence>MSFMMSKKEFKVVALKGSGEYVNYSQEVPLLAQRLLSRSNEITHSTGTEIALYEPKKSGEHKIGHYYAGLVVSQKFNEVPPEMEYIEIAKNYISARGNILMLNELHSQLLIWADEQGYQRDLNAYIIETYHPVGGGEEEVEIHLPIL</sequence>
<keyword evidence="2" id="KW-1185">Reference proteome</keyword>
<dbReference type="Gene3D" id="3.20.80.10">
    <property type="entry name" value="Regulatory factor, effector binding domain"/>
    <property type="match status" value="1"/>
</dbReference>
<name>A0A7V7RNF6_9BACI</name>
<dbReference type="RefSeq" id="WP_151573327.1">
    <property type="nucleotide sequence ID" value="NZ_WBOT01000002.1"/>
</dbReference>